<feature type="coiled-coil region" evidence="1">
    <location>
        <begin position="583"/>
        <end position="610"/>
    </location>
</feature>
<dbReference type="Proteomes" id="UP001202831">
    <property type="component" value="Unassembled WGS sequence"/>
</dbReference>
<gene>
    <name evidence="3" type="ORF">L2725_07770</name>
</gene>
<accession>A0ABT0N5J3</accession>
<sequence length="802" mass="91876">MSIELQTQLIEQLKPLLKEEHFQEAFDHLTADESTSTRFLIKMELNRISAPCTRTIDLRDRSDLPCQEFQQGEQAHFLDAPSKEIFESSLALYQGEYTVGVYEEVIESFKTRRQKQNDQKAKENDVPKEEENSLLVPGIIMGNYCNRNEVRLTMAVKISASQLNGPELQGNTLDLSVNGARVKLSPANRIDMSKPVHIKLHYIDEEHLFDELARGMDYEIISSEDTDDNTAVLRLKRVDTSANLTNLLDSFISSYRQKYKLDINDIYQSAIAMGLERQYLPRLPHLPLYVGNKHNEPFISHMLLSQDNHALVNYFFDENDKGQMTSMLTPTRLRRIITEPKNPAHRLFFSFTHTVKGCIHFYSATLAELKAKKLLPLFLGFGAKKNGWRIFRIGCQKVDHNQPYRNASMPMDDREYSEMTEHKLSRISHVLELIDCTQSAAAGHYKAWFNDQDVNQLKIFAQRKVRSHQAQLVSLQFNERRGEARFAFKTLVTLTQGDKTCHAVTQNISGKGMQLTMDHPVEFDEKSTVILAFPKLQPLAGKVNLSNLPYRIVRTRKNGVTIHLAAEIGHDIHVGVEFIRRLIKHNADKLEQLTENNSEIKELADGMKNLLMRKLSSVPLFVEKTAKSGKLSALGIGPAANELTDMFAASSGKHLEFDLTPLFGEERFKQWVMSSIRESRPTDGLKTFEVFIEIARQPRGQVELYCYPLDELADRDEQLAMIQRCQRNGQFRALRLYIGAAAKPDMYYIRKEMDYITVQAPHKAKKVENMMWHLIGVGELLDITMEVQMRFPELHGQIANKG</sequence>
<feature type="domain" description="PilZ" evidence="2">
    <location>
        <begin position="479"/>
        <end position="594"/>
    </location>
</feature>
<proteinExistence type="predicted"/>
<dbReference type="InterPro" id="IPR009875">
    <property type="entry name" value="PilZ_domain"/>
</dbReference>
<name>A0ABT0N5J3_9GAMM</name>
<dbReference type="Pfam" id="PF07238">
    <property type="entry name" value="PilZ"/>
    <property type="match status" value="2"/>
</dbReference>
<evidence type="ECO:0000313" key="4">
    <source>
        <dbReference type="Proteomes" id="UP001202831"/>
    </source>
</evidence>
<reference evidence="3 4" key="1">
    <citation type="submission" date="2022-01" db="EMBL/GenBank/DDBJ databases">
        <title>Whole genome-based taxonomy of the Shewanellaceae.</title>
        <authorList>
            <person name="Martin-Rodriguez A.J."/>
        </authorList>
    </citation>
    <scope>NUCLEOTIDE SEQUENCE [LARGE SCALE GENOMIC DNA]</scope>
    <source>
        <strain evidence="3 4">DSM 21332</strain>
    </source>
</reference>
<dbReference type="Gene3D" id="2.40.10.220">
    <property type="entry name" value="predicted glycosyltransferase like domains"/>
    <property type="match status" value="1"/>
</dbReference>
<dbReference type="EMBL" id="JAKIKT010000002">
    <property type="protein sequence ID" value="MCL2913688.1"/>
    <property type="molecule type" value="Genomic_DNA"/>
</dbReference>
<dbReference type="RefSeq" id="WP_249248416.1">
    <property type="nucleotide sequence ID" value="NZ_JAKIKT010000002.1"/>
</dbReference>
<keyword evidence="1" id="KW-0175">Coiled coil</keyword>
<feature type="domain" description="PilZ" evidence="2">
    <location>
        <begin position="147"/>
        <end position="243"/>
    </location>
</feature>
<protein>
    <submittedName>
        <fullName evidence="3">PilZ domain-containing protein</fullName>
    </submittedName>
</protein>
<evidence type="ECO:0000313" key="3">
    <source>
        <dbReference type="EMBL" id="MCL2913688.1"/>
    </source>
</evidence>
<dbReference type="SUPFAM" id="SSF141371">
    <property type="entry name" value="PilZ domain-like"/>
    <property type="match status" value="1"/>
</dbReference>
<comment type="caution">
    <text evidence="3">The sequence shown here is derived from an EMBL/GenBank/DDBJ whole genome shotgun (WGS) entry which is preliminary data.</text>
</comment>
<keyword evidence="4" id="KW-1185">Reference proteome</keyword>
<organism evidence="3 4">
    <name type="scientific">Shewanella corallii</name>
    <dbReference type="NCBI Taxonomy" id="560080"/>
    <lineage>
        <taxon>Bacteria</taxon>
        <taxon>Pseudomonadati</taxon>
        <taxon>Pseudomonadota</taxon>
        <taxon>Gammaproteobacteria</taxon>
        <taxon>Alteromonadales</taxon>
        <taxon>Shewanellaceae</taxon>
        <taxon>Shewanella</taxon>
    </lineage>
</organism>
<evidence type="ECO:0000256" key="1">
    <source>
        <dbReference type="SAM" id="Coils"/>
    </source>
</evidence>
<evidence type="ECO:0000259" key="2">
    <source>
        <dbReference type="Pfam" id="PF07238"/>
    </source>
</evidence>